<organism evidence="1">
    <name type="scientific">uncultured Caudovirales phage</name>
    <dbReference type="NCBI Taxonomy" id="2100421"/>
    <lineage>
        <taxon>Viruses</taxon>
        <taxon>Duplodnaviria</taxon>
        <taxon>Heunggongvirae</taxon>
        <taxon>Uroviricota</taxon>
        <taxon>Caudoviricetes</taxon>
        <taxon>Peduoviridae</taxon>
        <taxon>Maltschvirus</taxon>
        <taxon>Maltschvirus maltsch</taxon>
    </lineage>
</organism>
<dbReference type="EMBL" id="LR798215">
    <property type="protein sequence ID" value="CAB5194458.1"/>
    <property type="molecule type" value="Genomic_DNA"/>
</dbReference>
<reference evidence="1" key="1">
    <citation type="submission" date="2020-05" db="EMBL/GenBank/DDBJ databases">
        <authorList>
            <person name="Chiriac C."/>
            <person name="Salcher M."/>
            <person name="Ghai R."/>
            <person name="Kavagutti S V."/>
        </authorList>
    </citation>
    <scope>NUCLEOTIDE SEQUENCE</scope>
</reference>
<accession>A0A6J7WBE9</accession>
<proteinExistence type="predicted"/>
<evidence type="ECO:0000313" key="1">
    <source>
        <dbReference type="EMBL" id="CAB5194458.1"/>
    </source>
</evidence>
<gene>
    <name evidence="1" type="ORF">UFOVP178_9</name>
</gene>
<name>A0A6J7WBE9_9CAUD</name>
<protein>
    <submittedName>
        <fullName evidence="1">Uncharacterized protein</fullName>
    </submittedName>
</protein>
<sequence>MAKVGNIFVELGLDYRNLGQGLSNAAKQIGAFSRTRFPVPSLMGMASGMVLVQGAMSGLSSAAGVMGSIKGYMDQAANASSDLNETLSKTQVLLGQNASEVINFANELQTKGAASAKDTLEAISSTVVAMSNMGMDQGKSLSIAKELQTRFVDLASQDNARVEDVQNAFQSLLAGQIEPLRNFKVYTNIEELRKTGKPFGEAAAEAFLKQTERAKGDFGNTSLSLANLQKSNSIQRGGIMQTVGNALQPAYQAAEWFQNQFLRRFSDAIMGRLGPAGDKLFSGVSGIGQAILDNTPRIANAFLWGADMIGSMFKAVGSFIRSPGEYLRLALFNAAEGLNNVAGRFFLKNDKFEANKRDIEQKKADANAKIAANDAKAKQDDAALKKKLEEGSQGKAPTVAAQAAAAVPAISKAAETRSTGLKDFLKGINLIPDKQVELAKSMDAKLGVIAGAVVGGQANGAKPIGAGWNGFGA</sequence>